<dbReference type="Gene3D" id="3.30.950.10">
    <property type="entry name" value="Methyltransferase, Cobalt-precorrin-4 Transmethylase, Domain 2"/>
    <property type="match status" value="1"/>
</dbReference>
<protein>
    <submittedName>
        <fullName evidence="9">Cobalt-precorrin 5A hydrolase / precorrin-3B C17-methyltransferase</fullName>
    </submittedName>
</protein>
<dbReference type="Gene3D" id="3.30.420.180">
    <property type="entry name" value="CobE/GbiG C-terminal domain"/>
    <property type="match status" value="1"/>
</dbReference>
<dbReference type="Pfam" id="PF01890">
    <property type="entry name" value="CbiG_C"/>
    <property type="match status" value="1"/>
</dbReference>
<sequence>MSAPSSLMLSSSPVVVVLNPVALPTARRVVAALPSAVLHVFGSRVPACTDAAEVFENTLPHLQALFQAGRPIIALCASGIVIRALAPLLTDKQSEPPVLAVAVDGSVVVPLLGGHHGANALARQVADALHGVAAITTAGDSVLGVTLDQPPAGWTLANPQDTAPLMARLLAGEPVRIDCADGLDPALADWLRAGSLTEQDNAALCLRITDRQDSGSADTLVYHPPVLALGVGCERNAPLSDLSALVSQTLAAAGLAPAAVAAVVSVSVKSNEAAVHALAEQMGVPARFYSPERLEEETPRLLTPSEVVFTEVGCHGVAEGAALAAVGSAGALVVPKAKSRRSTCAIGRSAVAIDGAACGRPRGRLTIVGIGPGSDGWRTPAVSTVVAGCSDLVGYGLYLDLLGPLTTGKVRHQTDLGKEEERARKALDLAAEGRTVALVCSGDAGIFALATLVFELLDHEDRADWRMVEVSVEPGVSAIQAAAARAGAPIGHDFCLLSLSDLLTPRDVVLKRIAAAGEGDFVIGFYNPVSLRRRDLLAEARDILLQHRPASTPVILARNLGRDGESITIVDLAELTPDMADMLTLVLVGNSESRRLSHDRRDWVYTPRGYGDKWKRG</sequence>
<dbReference type="Proteomes" id="UP000185678">
    <property type="component" value="Unassembled WGS sequence"/>
</dbReference>
<organism evidence="9 10">
    <name type="scientific">Insolitispirillum peregrinum</name>
    <dbReference type="NCBI Taxonomy" id="80876"/>
    <lineage>
        <taxon>Bacteria</taxon>
        <taxon>Pseudomonadati</taxon>
        <taxon>Pseudomonadota</taxon>
        <taxon>Alphaproteobacteria</taxon>
        <taxon>Rhodospirillales</taxon>
        <taxon>Novispirillaceae</taxon>
        <taxon>Insolitispirillum</taxon>
    </lineage>
</organism>
<gene>
    <name evidence="9" type="ORF">SAMN05421779_102196</name>
</gene>
<dbReference type="InterPro" id="IPR006363">
    <property type="entry name" value="Cbl_synth_CobJ/CibH_dom"/>
</dbReference>
<evidence type="ECO:0000256" key="3">
    <source>
        <dbReference type="ARBA" id="ARBA00022603"/>
    </source>
</evidence>
<dbReference type="InterPro" id="IPR014777">
    <property type="entry name" value="4pyrrole_Mease_sub1"/>
</dbReference>
<name>A0A1N7JFD8_9PROT</name>
<evidence type="ECO:0000256" key="5">
    <source>
        <dbReference type="ARBA" id="ARBA00022691"/>
    </source>
</evidence>
<dbReference type="InterPro" id="IPR036518">
    <property type="entry name" value="CobE/GbiG_C_sf"/>
</dbReference>
<evidence type="ECO:0000259" key="6">
    <source>
        <dbReference type="Pfam" id="PF00590"/>
    </source>
</evidence>
<dbReference type="PANTHER" id="PTHR47036:SF1">
    <property type="entry name" value="COBALT-FACTOR III C(17)-METHYLTRANSFERASE-RELATED"/>
    <property type="match status" value="1"/>
</dbReference>
<dbReference type="Pfam" id="PF11760">
    <property type="entry name" value="CbiG_N"/>
    <property type="match status" value="1"/>
</dbReference>
<dbReference type="InterPro" id="IPR002750">
    <property type="entry name" value="CobE/GbiG_C"/>
</dbReference>
<dbReference type="InterPro" id="IPR038029">
    <property type="entry name" value="GbiG_N_sf"/>
</dbReference>
<dbReference type="SUPFAM" id="SSF159672">
    <property type="entry name" value="CbiG N-terminal domain-like"/>
    <property type="match status" value="1"/>
</dbReference>
<reference evidence="9 10" key="1">
    <citation type="submission" date="2017-01" db="EMBL/GenBank/DDBJ databases">
        <authorList>
            <person name="Mah S.A."/>
            <person name="Swanson W.J."/>
            <person name="Moy G.W."/>
            <person name="Vacquier V.D."/>
        </authorList>
    </citation>
    <scope>NUCLEOTIDE SEQUENCE [LARGE SCALE GENOMIC DNA]</scope>
    <source>
        <strain evidence="9 10">DSM 11589</strain>
    </source>
</reference>
<keyword evidence="10" id="KW-1185">Reference proteome</keyword>
<evidence type="ECO:0000259" key="7">
    <source>
        <dbReference type="Pfam" id="PF01890"/>
    </source>
</evidence>
<evidence type="ECO:0000313" key="10">
    <source>
        <dbReference type="Proteomes" id="UP000185678"/>
    </source>
</evidence>
<dbReference type="InterPro" id="IPR014776">
    <property type="entry name" value="4pyrrole_Mease_sub2"/>
</dbReference>
<feature type="domain" description="Cobalamin synthesis G N-terminal" evidence="8">
    <location>
        <begin position="61"/>
        <end position="140"/>
    </location>
</feature>
<feature type="domain" description="Tetrapyrrole methylase" evidence="6">
    <location>
        <begin position="364"/>
        <end position="575"/>
    </location>
</feature>
<keyword evidence="5" id="KW-0949">S-adenosyl-L-methionine</keyword>
<dbReference type="SUPFAM" id="SSF159664">
    <property type="entry name" value="CobE/GbiG C-terminal domain-like"/>
    <property type="match status" value="1"/>
</dbReference>
<dbReference type="STRING" id="80876.SAMN05421779_102196"/>
<evidence type="ECO:0000313" key="9">
    <source>
        <dbReference type="EMBL" id="SIS48047.1"/>
    </source>
</evidence>
<dbReference type="Gene3D" id="3.40.50.11220">
    <property type="match status" value="1"/>
</dbReference>
<keyword evidence="3 9" id="KW-0489">Methyltransferase</keyword>
<evidence type="ECO:0000256" key="2">
    <source>
        <dbReference type="ARBA" id="ARBA00022573"/>
    </source>
</evidence>
<dbReference type="GO" id="GO:0009236">
    <property type="term" value="P:cobalamin biosynthetic process"/>
    <property type="evidence" value="ECO:0007669"/>
    <property type="project" value="UniProtKB-UniPathway"/>
</dbReference>
<dbReference type="NCBIfam" id="TIGR01466">
    <property type="entry name" value="cobJ_cbiH"/>
    <property type="match status" value="1"/>
</dbReference>
<evidence type="ECO:0000259" key="8">
    <source>
        <dbReference type="Pfam" id="PF11760"/>
    </source>
</evidence>
<comment type="pathway">
    <text evidence="1">Cofactor biosynthesis; adenosylcobalamin biosynthesis.</text>
</comment>
<accession>A0A1N7JFD8</accession>
<dbReference type="RefSeq" id="WP_245821291.1">
    <property type="nucleotide sequence ID" value="NZ_FTOA01000002.1"/>
</dbReference>
<dbReference type="AlphaFoldDB" id="A0A1N7JFD8"/>
<dbReference type="GO" id="GO:0008168">
    <property type="term" value="F:methyltransferase activity"/>
    <property type="evidence" value="ECO:0007669"/>
    <property type="project" value="UniProtKB-KW"/>
</dbReference>
<proteinExistence type="predicted"/>
<dbReference type="PANTHER" id="PTHR47036">
    <property type="entry name" value="COBALT-FACTOR III C(17)-METHYLTRANSFERASE-RELATED"/>
    <property type="match status" value="1"/>
</dbReference>
<keyword evidence="2" id="KW-0169">Cobalamin biosynthesis</keyword>
<dbReference type="InterPro" id="IPR021744">
    <property type="entry name" value="CbiG_N"/>
</dbReference>
<evidence type="ECO:0000256" key="1">
    <source>
        <dbReference type="ARBA" id="ARBA00004953"/>
    </source>
</evidence>
<keyword evidence="4 9" id="KW-0808">Transferase</keyword>
<dbReference type="InterPro" id="IPR051810">
    <property type="entry name" value="Precorrin_MeTrfase"/>
</dbReference>
<dbReference type="InterPro" id="IPR000878">
    <property type="entry name" value="4pyrrol_Mease"/>
</dbReference>
<dbReference type="InterPro" id="IPR035996">
    <property type="entry name" value="4pyrrol_Methylase_sf"/>
</dbReference>
<evidence type="ECO:0000256" key="4">
    <source>
        <dbReference type="ARBA" id="ARBA00022679"/>
    </source>
</evidence>
<keyword evidence="9" id="KW-0378">Hydrolase</keyword>
<dbReference type="EMBL" id="FTOA01000002">
    <property type="protein sequence ID" value="SIS48047.1"/>
    <property type="molecule type" value="Genomic_DNA"/>
</dbReference>
<dbReference type="Gene3D" id="3.40.1010.10">
    <property type="entry name" value="Cobalt-precorrin-4 Transmethylase, Domain 1"/>
    <property type="match status" value="1"/>
</dbReference>
<dbReference type="UniPathway" id="UPA00148"/>
<dbReference type="Pfam" id="PF00590">
    <property type="entry name" value="TP_methylase"/>
    <property type="match status" value="1"/>
</dbReference>
<dbReference type="SUPFAM" id="SSF53790">
    <property type="entry name" value="Tetrapyrrole methylase"/>
    <property type="match status" value="1"/>
</dbReference>
<dbReference type="GO" id="GO:0032259">
    <property type="term" value="P:methylation"/>
    <property type="evidence" value="ECO:0007669"/>
    <property type="project" value="UniProtKB-KW"/>
</dbReference>
<feature type="domain" description="CobE/GbiG C-terminal" evidence="7">
    <location>
        <begin position="227"/>
        <end position="346"/>
    </location>
</feature>
<dbReference type="CDD" id="cd11646">
    <property type="entry name" value="Precorrin_3B_C17_MT"/>
    <property type="match status" value="1"/>
</dbReference>
<dbReference type="GO" id="GO:0016787">
    <property type="term" value="F:hydrolase activity"/>
    <property type="evidence" value="ECO:0007669"/>
    <property type="project" value="UniProtKB-KW"/>
</dbReference>